<evidence type="ECO:0000313" key="2">
    <source>
        <dbReference type="Proteomes" id="UP000318585"/>
    </source>
</evidence>
<dbReference type="EMBL" id="VJZR01000015">
    <property type="protein sequence ID" value="TRX16356.1"/>
    <property type="molecule type" value="Genomic_DNA"/>
</dbReference>
<proteinExistence type="predicted"/>
<accession>A0A553C7A5</accession>
<dbReference type="Proteomes" id="UP000318585">
    <property type="component" value="Unassembled WGS sequence"/>
</dbReference>
<sequence length="119" mass="13360">MRNFSKTTESKIIGGEEPIEGVSVNKINKTANELIAEDNLITENNISNETQVLDFNIINSALLDLEIVEFVNTSKTEITADQLIAEDNAITENNISNDTQALDFEIIYKISKPRKQLKF</sequence>
<protein>
    <submittedName>
        <fullName evidence="1">Uncharacterized protein</fullName>
    </submittedName>
</protein>
<name>A0A553C7A5_9FLAO</name>
<gene>
    <name evidence="1" type="ORF">FNW17_14045</name>
</gene>
<dbReference type="AlphaFoldDB" id="A0A553C7A5"/>
<evidence type="ECO:0000313" key="1">
    <source>
        <dbReference type="EMBL" id="TRX16356.1"/>
    </source>
</evidence>
<dbReference type="OrthoDB" id="1359741at2"/>
<comment type="caution">
    <text evidence="1">The sequence shown here is derived from an EMBL/GenBank/DDBJ whole genome shotgun (WGS) entry which is preliminary data.</text>
</comment>
<dbReference type="RefSeq" id="WP_144071976.1">
    <property type="nucleotide sequence ID" value="NZ_VJZR01000015.1"/>
</dbReference>
<reference evidence="1 2" key="1">
    <citation type="submission" date="2019-07" db="EMBL/GenBank/DDBJ databases">
        <title>Novel species of Flavobacterium.</title>
        <authorList>
            <person name="Liu Q."/>
            <person name="Xin Y.-H."/>
        </authorList>
    </citation>
    <scope>NUCLEOTIDE SEQUENCE [LARGE SCALE GENOMIC DNA]</scope>
    <source>
        <strain evidence="1 2">LB3P56</strain>
    </source>
</reference>
<keyword evidence="2" id="KW-1185">Reference proteome</keyword>
<organism evidence="1 2">
    <name type="scientific">Flavobacterium franklandianum</name>
    <dbReference type="NCBI Taxonomy" id="2594430"/>
    <lineage>
        <taxon>Bacteria</taxon>
        <taxon>Pseudomonadati</taxon>
        <taxon>Bacteroidota</taxon>
        <taxon>Flavobacteriia</taxon>
        <taxon>Flavobacteriales</taxon>
        <taxon>Flavobacteriaceae</taxon>
        <taxon>Flavobacterium</taxon>
    </lineage>
</organism>